<dbReference type="Proteomes" id="UP000598227">
    <property type="component" value="Unassembled WGS sequence"/>
</dbReference>
<dbReference type="Pfam" id="PF00501">
    <property type="entry name" value="AMP-binding"/>
    <property type="match status" value="1"/>
</dbReference>
<protein>
    <submittedName>
        <fullName evidence="3">AMP-binding protein</fullName>
    </submittedName>
</protein>
<dbReference type="InterPro" id="IPR000873">
    <property type="entry name" value="AMP-dep_synth/lig_dom"/>
</dbReference>
<name>A0ABR9GN35_9HYPH</name>
<dbReference type="PANTHER" id="PTHR43201">
    <property type="entry name" value="ACYL-COA SYNTHETASE"/>
    <property type="match status" value="1"/>
</dbReference>
<feature type="domain" description="AMP-dependent synthetase/ligase" evidence="2">
    <location>
        <begin position="42"/>
        <end position="398"/>
    </location>
</feature>
<reference evidence="3 4" key="1">
    <citation type="submission" date="2020-09" db="EMBL/GenBank/DDBJ databases">
        <title>Draft Genome Sequence of Aminobacter carboxidus type strain DSM 1086, a soil Gram-negative carboxydobacterium.</title>
        <authorList>
            <person name="Turrini P."/>
            <person name="Tescari M."/>
            <person name="Artuso I."/>
            <person name="Lugli G.A."/>
            <person name="Frangipani E."/>
            <person name="Ventura M."/>
            <person name="Visca P."/>
        </authorList>
    </citation>
    <scope>NUCLEOTIDE SEQUENCE [LARGE SCALE GENOMIC DNA]</scope>
    <source>
        <strain evidence="3 4">DSM 1086</strain>
    </source>
</reference>
<dbReference type="InterPro" id="IPR020845">
    <property type="entry name" value="AMP-binding_CS"/>
</dbReference>
<dbReference type="EMBL" id="JACZEP010000003">
    <property type="protein sequence ID" value="MBE1205092.1"/>
    <property type="molecule type" value="Genomic_DNA"/>
</dbReference>
<keyword evidence="4" id="KW-1185">Reference proteome</keyword>
<dbReference type="PANTHER" id="PTHR43201:SF8">
    <property type="entry name" value="ACYL-COA SYNTHETASE FAMILY MEMBER 3"/>
    <property type="match status" value="1"/>
</dbReference>
<dbReference type="Gene3D" id="3.40.50.12780">
    <property type="entry name" value="N-terminal domain of ligase-like"/>
    <property type="match status" value="1"/>
</dbReference>
<evidence type="ECO:0000256" key="1">
    <source>
        <dbReference type="ARBA" id="ARBA00006432"/>
    </source>
</evidence>
<proteinExistence type="inferred from homology"/>
<evidence type="ECO:0000259" key="2">
    <source>
        <dbReference type="Pfam" id="PF00501"/>
    </source>
</evidence>
<sequence>MSQLVAPGQKLIEEQLPDGRRVYRSAIPLLGDLPDIFARLVTWAAEQPDKVLLSEPGEGARRSISYSEALCRSRTMRQRLAGLCGLRKGDCVATLAPAGIDALVLKLACLSGGFVHAALPPFPFRDGVESETTKPFVENAKPRLIVAPPGHPAIEGMDAVSLDELARDGTDGTAPEADEQASPDDWAAIFFTSGSTGAPKGVPITRGMISSNQGAIAAMWPFVAETPPVLVDWLPWHHVFGGLDNIFKVIWNGGAMHVDAAPGSATIEATAKLMAEVAPTMHIAVPLGLKLLLDRLEMDEDGARALTRKLRAIFFAGAGIDAELWRRLAAFRDSHGDFQILSGYGATEAASTITLSPAPLERPGELGHPLPGHSVALADVDGRSELRVSGPNIAPCYLIGGRRVELPMDEHGFYRTGDAAVLRQRLDGVAVFGFDGRLAEDFKLSSGVKVRTGPLRAGLLAQCAPLADDIVISGENCDRLVALVFPSAVGKARLEEIGARIAGWNAANPSGSTVIARFDFAAAPADRAKGELSDKGQIVQSRYLRNHANLFEALQVGGGQAPKGA</sequence>
<comment type="caution">
    <text evidence="3">The sequence shown here is derived from an EMBL/GenBank/DDBJ whole genome shotgun (WGS) entry which is preliminary data.</text>
</comment>
<dbReference type="RefSeq" id="WP_192566664.1">
    <property type="nucleotide sequence ID" value="NZ_JACZEP010000003.1"/>
</dbReference>
<evidence type="ECO:0000313" key="3">
    <source>
        <dbReference type="EMBL" id="MBE1205092.1"/>
    </source>
</evidence>
<accession>A0ABR9GN35</accession>
<dbReference type="InterPro" id="IPR042099">
    <property type="entry name" value="ANL_N_sf"/>
</dbReference>
<organism evidence="3 4">
    <name type="scientific">Aminobacter carboxidus</name>
    <dbReference type="NCBI Taxonomy" id="376165"/>
    <lineage>
        <taxon>Bacteria</taxon>
        <taxon>Pseudomonadati</taxon>
        <taxon>Pseudomonadota</taxon>
        <taxon>Alphaproteobacteria</taxon>
        <taxon>Hyphomicrobiales</taxon>
        <taxon>Phyllobacteriaceae</taxon>
        <taxon>Aminobacter</taxon>
    </lineage>
</organism>
<dbReference type="SUPFAM" id="SSF56801">
    <property type="entry name" value="Acetyl-CoA synthetase-like"/>
    <property type="match status" value="1"/>
</dbReference>
<gene>
    <name evidence="3" type="ORF">IHE39_12410</name>
</gene>
<comment type="similarity">
    <text evidence="1">Belongs to the ATP-dependent AMP-binding enzyme family.</text>
</comment>
<dbReference type="PROSITE" id="PS00455">
    <property type="entry name" value="AMP_BINDING"/>
    <property type="match status" value="1"/>
</dbReference>
<evidence type="ECO:0000313" key="4">
    <source>
        <dbReference type="Proteomes" id="UP000598227"/>
    </source>
</evidence>